<dbReference type="PIRSF" id="PIRSF006487">
    <property type="entry name" value="GcvT"/>
    <property type="match status" value="1"/>
</dbReference>
<dbReference type="Proteomes" id="UP000265509">
    <property type="component" value="Unassembled WGS sequence"/>
</dbReference>
<dbReference type="GO" id="GO:0016226">
    <property type="term" value="P:iron-sulfur cluster assembly"/>
    <property type="evidence" value="ECO:0007669"/>
    <property type="project" value="TreeGrafter"/>
</dbReference>
<dbReference type="PANTHER" id="PTHR22602">
    <property type="entry name" value="TRANSFERASE CAF17, MITOCHONDRIAL-RELATED"/>
    <property type="match status" value="1"/>
</dbReference>
<dbReference type="Gene3D" id="3.30.70.1400">
    <property type="entry name" value="Aminomethyltransferase beta-barrel domains"/>
    <property type="match status" value="1"/>
</dbReference>
<dbReference type="PANTHER" id="PTHR22602:SF0">
    <property type="entry name" value="TRANSFERASE CAF17, MITOCHONDRIAL-RELATED"/>
    <property type="match status" value="1"/>
</dbReference>
<dbReference type="Gene3D" id="3.30.70.1630">
    <property type="match status" value="1"/>
</dbReference>
<evidence type="ECO:0000313" key="3">
    <source>
        <dbReference type="Proteomes" id="UP000265509"/>
    </source>
</evidence>
<dbReference type="SUPFAM" id="SSF103025">
    <property type="entry name" value="Folate-binding domain"/>
    <property type="match status" value="1"/>
</dbReference>
<dbReference type="OrthoDB" id="9796287at2"/>
<keyword evidence="3" id="KW-1185">Reference proteome</keyword>
<dbReference type="NCBIfam" id="TIGR03317">
    <property type="entry name" value="ygfZ_signature"/>
    <property type="match status" value="1"/>
</dbReference>
<dbReference type="AlphaFoldDB" id="A0A3L7DY84"/>
<reference evidence="2 3" key="1">
    <citation type="submission" date="2018-07" db="EMBL/GenBank/DDBJ databases">
        <title>Halioglobus sp. genome submission.</title>
        <authorList>
            <person name="Ye M.-Q."/>
            <person name="Du Z.-J."/>
        </authorList>
    </citation>
    <scope>NUCLEOTIDE SEQUENCE [LARGE SCALE GENOMIC DNA]</scope>
    <source>
        <strain evidence="2 3">U0301</strain>
    </source>
</reference>
<gene>
    <name evidence="2" type="ORF">DWB85_12065</name>
</gene>
<evidence type="ECO:0000313" key="2">
    <source>
        <dbReference type="EMBL" id="RLQ21490.1"/>
    </source>
</evidence>
<proteinExistence type="predicted"/>
<name>A0A3L7DY84_9GAMM</name>
<dbReference type="InterPro" id="IPR029043">
    <property type="entry name" value="GcvT/YgfZ_C"/>
</dbReference>
<dbReference type="Gene3D" id="2.40.30.160">
    <property type="match status" value="1"/>
</dbReference>
<feature type="binding site" evidence="1">
    <location>
        <position position="149"/>
    </location>
    <ligand>
        <name>substrate</name>
    </ligand>
</feature>
<dbReference type="SUPFAM" id="SSF101790">
    <property type="entry name" value="Aminomethyltransferase beta-barrel domain"/>
    <property type="match status" value="1"/>
</dbReference>
<evidence type="ECO:0000256" key="1">
    <source>
        <dbReference type="PIRSR" id="PIRSR006487-1"/>
    </source>
</evidence>
<dbReference type="InterPro" id="IPR045179">
    <property type="entry name" value="YgfZ/GcvT"/>
</dbReference>
<accession>A0A3L7DY84</accession>
<protein>
    <submittedName>
        <fullName evidence="2">Folate-binding protein</fullName>
    </submittedName>
</protein>
<comment type="caution">
    <text evidence="2">The sequence shown here is derived from an EMBL/GenBank/DDBJ whole genome shotgun (WGS) entry which is preliminary data.</text>
</comment>
<sequence>MLSACYAPLQAEAILHITGPDSLTFLQGQTTCDTRKISSTQALPGAYCNVQGRMVCDFLLLQLAQEHYALRLKADTLDNAAATFGKYIVFSKAELAGGSGDWQLYGCWGEAVADALRSLGMSTPTARYGAATGDGHVLVQMDDAGCQFELYIDGAATPELAGALEAALERCPETQWQALQMRAGIGRVEGPNVAEMLPQMLNYDVTGHVSFSKGCYTGQEIVARLHYRGKAKRRMYLGELPGGAASQAGDSLFSPGSGQGAGTVINAAQLDDRTVCLVTATEQGAAGGLRLASPDGPAIELQPLPYTVDEAG</sequence>
<organism evidence="2 3">
    <name type="scientific">Seongchinamella sediminis</name>
    <dbReference type="NCBI Taxonomy" id="2283635"/>
    <lineage>
        <taxon>Bacteria</taxon>
        <taxon>Pseudomonadati</taxon>
        <taxon>Pseudomonadota</taxon>
        <taxon>Gammaproteobacteria</taxon>
        <taxon>Cellvibrionales</taxon>
        <taxon>Halieaceae</taxon>
        <taxon>Seongchinamella</taxon>
    </lineage>
</organism>
<dbReference type="InterPro" id="IPR017703">
    <property type="entry name" value="YgfZ/GCV_T_CS"/>
</dbReference>
<dbReference type="EMBL" id="QRAN01000012">
    <property type="protein sequence ID" value="RLQ21490.1"/>
    <property type="molecule type" value="Genomic_DNA"/>
</dbReference>